<dbReference type="AlphaFoldDB" id="A0A5R9H2Q8"/>
<dbReference type="PANTHER" id="PTHR32309">
    <property type="entry name" value="TYROSINE-PROTEIN KINASE"/>
    <property type="match status" value="1"/>
</dbReference>
<feature type="coiled-coil region" evidence="6">
    <location>
        <begin position="330"/>
        <end position="372"/>
    </location>
</feature>
<dbReference type="InterPro" id="IPR032807">
    <property type="entry name" value="GNVR"/>
</dbReference>
<evidence type="ECO:0000256" key="1">
    <source>
        <dbReference type="ARBA" id="ARBA00004651"/>
    </source>
</evidence>
<sequence>MQENRAIVEDEIDLKELFQIIWQKKKFILIFTMLITIFAGVYVYNKTPIYEVKSFIELGYIDNQILEDINILEQKLKVIFSVDEPKIELDSLEKGIVTSIKQIKGVKNILEVKTESYSNENSLEKNKEVLRFIQDLFIEKIKQYEIVLNNSILDTKREIDFIDNIEIKNIKSQIEILKEQELKNIDREIEILKTQDIENINKEINLLKSQEIPSLKKQIEFFSNSKIKSLEDKIDYYSNSLKTYVLELDKLNKNIEKSDSSSSMIASVQMLNYQNLITNAQNQIKDLELQIELIQTETIPNLKYKLENTTTIEIKDLENKKKNISNVNIKDLQNKKLNVSNETIRKLEDKINIELQTKITQLNEKIDTLNFKKSEQNLSNSKLIGNYIVNDYPVKPKKYLIIAVSFITGFILSIFIVFILNFFREDKHSIL</sequence>
<evidence type="ECO:0000256" key="5">
    <source>
        <dbReference type="ARBA" id="ARBA00023136"/>
    </source>
</evidence>
<dbReference type="Proteomes" id="UP000308001">
    <property type="component" value="Unassembled WGS sequence"/>
</dbReference>
<evidence type="ECO:0000313" key="11">
    <source>
        <dbReference type="Proteomes" id="UP000308001"/>
    </source>
</evidence>
<evidence type="ECO:0000256" key="3">
    <source>
        <dbReference type="ARBA" id="ARBA00022692"/>
    </source>
</evidence>
<keyword evidence="6" id="KW-0175">Coiled coil</keyword>
<dbReference type="InterPro" id="IPR050445">
    <property type="entry name" value="Bact_polysacc_biosynth/exp"/>
</dbReference>
<gene>
    <name evidence="10" type="ORF">FE246_08180</name>
</gene>
<keyword evidence="5 7" id="KW-0472">Membrane</keyword>
<name>A0A5R9H2Q8_9BACT</name>
<organism evidence="10 11">
    <name type="scientific">Aliarcobacter thereius</name>
    <dbReference type="NCBI Taxonomy" id="544718"/>
    <lineage>
        <taxon>Bacteria</taxon>
        <taxon>Pseudomonadati</taxon>
        <taxon>Campylobacterota</taxon>
        <taxon>Epsilonproteobacteria</taxon>
        <taxon>Campylobacterales</taxon>
        <taxon>Arcobacteraceae</taxon>
        <taxon>Aliarcobacter</taxon>
    </lineage>
</organism>
<dbReference type="GO" id="GO:0004713">
    <property type="term" value="F:protein tyrosine kinase activity"/>
    <property type="evidence" value="ECO:0007669"/>
    <property type="project" value="TreeGrafter"/>
</dbReference>
<evidence type="ECO:0000259" key="8">
    <source>
        <dbReference type="Pfam" id="PF02706"/>
    </source>
</evidence>
<proteinExistence type="predicted"/>
<dbReference type="RefSeq" id="WP_066429418.1">
    <property type="nucleotide sequence ID" value="NZ_LCUK01000006.1"/>
</dbReference>
<dbReference type="GO" id="GO:0005886">
    <property type="term" value="C:plasma membrane"/>
    <property type="evidence" value="ECO:0007669"/>
    <property type="project" value="UniProtKB-SubCell"/>
</dbReference>
<protein>
    <recommendedName>
        <fullName evidence="12">Polysaccharide chain length determinant N-terminal domain-containing protein</fullName>
    </recommendedName>
</protein>
<feature type="coiled-coil region" evidence="6">
    <location>
        <begin position="270"/>
        <end position="297"/>
    </location>
</feature>
<evidence type="ECO:0008006" key="12">
    <source>
        <dbReference type="Google" id="ProtNLM"/>
    </source>
</evidence>
<evidence type="ECO:0000256" key="7">
    <source>
        <dbReference type="SAM" id="Phobius"/>
    </source>
</evidence>
<dbReference type="Pfam" id="PF02706">
    <property type="entry name" value="Wzz"/>
    <property type="match status" value="1"/>
</dbReference>
<feature type="transmembrane region" description="Helical" evidence="7">
    <location>
        <begin position="27"/>
        <end position="44"/>
    </location>
</feature>
<keyword evidence="2" id="KW-1003">Cell membrane</keyword>
<dbReference type="InterPro" id="IPR003856">
    <property type="entry name" value="LPS_length_determ_N"/>
</dbReference>
<evidence type="ECO:0000313" key="10">
    <source>
        <dbReference type="EMBL" id="TLS71580.1"/>
    </source>
</evidence>
<accession>A0A5R9H2Q8</accession>
<feature type="domain" description="Polysaccharide chain length determinant N-terminal" evidence="8">
    <location>
        <begin position="10"/>
        <end position="59"/>
    </location>
</feature>
<dbReference type="Pfam" id="PF13807">
    <property type="entry name" value="GNVR"/>
    <property type="match status" value="1"/>
</dbReference>
<reference evidence="10 11" key="1">
    <citation type="submission" date="2019-05" db="EMBL/GenBank/DDBJ databases">
        <title>Arcobacter cibarius and Arcobacter thereius providing challenges in identification an antibiotic susceptibility and Quinolone resistance.</title>
        <authorList>
            <person name="Busch A."/>
            <person name="Hanel I."/>
            <person name="Hotzel H."/>
            <person name="Tomaso H."/>
        </authorList>
    </citation>
    <scope>NUCLEOTIDE SEQUENCE [LARGE SCALE GENOMIC DNA]</scope>
    <source>
        <strain evidence="10 11">17CS1191_2</strain>
    </source>
</reference>
<evidence type="ECO:0000256" key="4">
    <source>
        <dbReference type="ARBA" id="ARBA00022989"/>
    </source>
</evidence>
<evidence type="ECO:0000256" key="2">
    <source>
        <dbReference type="ARBA" id="ARBA00022475"/>
    </source>
</evidence>
<dbReference type="PANTHER" id="PTHR32309:SF13">
    <property type="entry name" value="FERRIC ENTEROBACTIN TRANSPORT PROTEIN FEPE"/>
    <property type="match status" value="1"/>
</dbReference>
<feature type="transmembrane region" description="Helical" evidence="7">
    <location>
        <begin position="399"/>
        <end position="423"/>
    </location>
</feature>
<feature type="domain" description="Tyrosine-protein kinase G-rich" evidence="9">
    <location>
        <begin position="359"/>
        <end position="420"/>
    </location>
</feature>
<comment type="subcellular location">
    <subcellularLocation>
        <location evidence="1">Cell membrane</location>
        <topology evidence="1">Multi-pass membrane protein</topology>
    </subcellularLocation>
</comment>
<evidence type="ECO:0000256" key="6">
    <source>
        <dbReference type="SAM" id="Coils"/>
    </source>
</evidence>
<keyword evidence="3 7" id="KW-0812">Transmembrane</keyword>
<comment type="caution">
    <text evidence="10">The sequence shown here is derived from an EMBL/GenBank/DDBJ whole genome shotgun (WGS) entry which is preliminary data.</text>
</comment>
<dbReference type="EMBL" id="VBUF01000004">
    <property type="protein sequence ID" value="TLS71580.1"/>
    <property type="molecule type" value="Genomic_DNA"/>
</dbReference>
<keyword evidence="4 7" id="KW-1133">Transmembrane helix</keyword>
<evidence type="ECO:0000259" key="9">
    <source>
        <dbReference type="Pfam" id="PF13807"/>
    </source>
</evidence>